<dbReference type="NCBIfam" id="TIGR00813">
    <property type="entry name" value="sss"/>
    <property type="match status" value="1"/>
</dbReference>
<evidence type="ECO:0000256" key="1">
    <source>
        <dbReference type="ARBA" id="ARBA00004651"/>
    </source>
</evidence>
<dbReference type="InterPro" id="IPR001734">
    <property type="entry name" value="Na/solute_symporter"/>
</dbReference>
<evidence type="ECO:0000256" key="4">
    <source>
        <dbReference type="ARBA" id="ARBA00022475"/>
    </source>
</evidence>
<feature type="transmembrane region" description="Helical" evidence="10">
    <location>
        <begin position="304"/>
        <end position="329"/>
    </location>
</feature>
<comment type="similarity">
    <text evidence="2 9">Belongs to the sodium:solute symporter (SSF) (TC 2.A.21) family.</text>
</comment>
<dbReference type="CDD" id="cd11480">
    <property type="entry name" value="SLC5sbd_u4"/>
    <property type="match status" value="1"/>
</dbReference>
<feature type="transmembrane region" description="Helical" evidence="10">
    <location>
        <begin position="56"/>
        <end position="79"/>
    </location>
</feature>
<feature type="transmembrane region" description="Helical" evidence="10">
    <location>
        <begin position="514"/>
        <end position="533"/>
    </location>
</feature>
<feature type="transmembrane region" description="Helical" evidence="10">
    <location>
        <begin position="440"/>
        <end position="461"/>
    </location>
</feature>
<evidence type="ECO:0000256" key="8">
    <source>
        <dbReference type="ARBA" id="ARBA00023136"/>
    </source>
</evidence>
<dbReference type="Proteomes" id="UP001165079">
    <property type="component" value="Unassembled WGS sequence"/>
</dbReference>
<evidence type="ECO:0000256" key="7">
    <source>
        <dbReference type="ARBA" id="ARBA00022989"/>
    </source>
</evidence>
<dbReference type="EMBL" id="BSTX01000001">
    <property type="protein sequence ID" value="GLZ75474.1"/>
    <property type="molecule type" value="Genomic_DNA"/>
</dbReference>
<evidence type="ECO:0000256" key="10">
    <source>
        <dbReference type="SAM" id="Phobius"/>
    </source>
</evidence>
<keyword evidence="8 10" id="KW-0472">Membrane</keyword>
<dbReference type="FunFam" id="1.20.1730.10:FF:000009">
    <property type="entry name" value="Cation acetate symporter"/>
    <property type="match status" value="1"/>
</dbReference>
<comment type="caution">
    <text evidence="11">The sequence shown here is derived from an EMBL/GenBank/DDBJ whole genome shotgun (WGS) entry which is preliminary data.</text>
</comment>
<evidence type="ECO:0000313" key="12">
    <source>
        <dbReference type="Proteomes" id="UP001165079"/>
    </source>
</evidence>
<dbReference type="InterPro" id="IPR050277">
    <property type="entry name" value="Sodium:Solute_Symporter"/>
</dbReference>
<keyword evidence="12" id="KW-1185">Reference proteome</keyword>
<dbReference type="PANTHER" id="PTHR48086:SF6">
    <property type="entry name" value="CATION_ACETATE SYMPORTER ACTP"/>
    <property type="match status" value="1"/>
</dbReference>
<keyword evidence="3" id="KW-0813">Transport</keyword>
<dbReference type="PANTHER" id="PTHR48086">
    <property type="entry name" value="SODIUM/PROLINE SYMPORTER-RELATED"/>
    <property type="match status" value="1"/>
</dbReference>
<dbReference type="GO" id="GO:0006847">
    <property type="term" value="P:plasma membrane acetate transport"/>
    <property type="evidence" value="ECO:0007669"/>
    <property type="project" value="TreeGrafter"/>
</dbReference>
<dbReference type="AlphaFoldDB" id="A0A9W6SHD5"/>
<feature type="transmembrane region" description="Helical" evidence="10">
    <location>
        <begin position="206"/>
        <end position="224"/>
    </location>
</feature>
<dbReference type="InterPro" id="IPR038377">
    <property type="entry name" value="Na/Glc_symporter_sf"/>
</dbReference>
<feature type="transmembrane region" description="Helical" evidence="10">
    <location>
        <begin position="473"/>
        <end position="494"/>
    </location>
</feature>
<organism evidence="11 12">
    <name type="scientific">Actinorhabdospora filicis</name>
    <dbReference type="NCBI Taxonomy" id="1785913"/>
    <lineage>
        <taxon>Bacteria</taxon>
        <taxon>Bacillati</taxon>
        <taxon>Actinomycetota</taxon>
        <taxon>Actinomycetes</taxon>
        <taxon>Micromonosporales</taxon>
        <taxon>Micromonosporaceae</taxon>
        <taxon>Actinorhabdospora</taxon>
    </lineage>
</organism>
<keyword evidence="4" id="KW-1003">Cell membrane</keyword>
<feature type="transmembrane region" description="Helical" evidence="10">
    <location>
        <begin position="127"/>
        <end position="156"/>
    </location>
</feature>
<feature type="transmembrane region" description="Helical" evidence="10">
    <location>
        <begin position="270"/>
        <end position="292"/>
    </location>
</feature>
<feature type="transmembrane region" description="Helical" evidence="10">
    <location>
        <begin position="15"/>
        <end position="35"/>
    </location>
</feature>
<keyword evidence="7 10" id="KW-1133">Transmembrane helix</keyword>
<reference evidence="11" key="1">
    <citation type="submission" date="2023-03" db="EMBL/GenBank/DDBJ databases">
        <title>Actinorhabdospora filicis NBRC 111898.</title>
        <authorList>
            <person name="Ichikawa N."/>
            <person name="Sato H."/>
            <person name="Tonouchi N."/>
        </authorList>
    </citation>
    <scope>NUCLEOTIDE SEQUENCE</scope>
    <source>
        <strain evidence="11">NBRC 111898</strain>
    </source>
</reference>
<dbReference type="GO" id="GO:0015293">
    <property type="term" value="F:symporter activity"/>
    <property type="evidence" value="ECO:0007669"/>
    <property type="project" value="UniProtKB-KW"/>
</dbReference>
<feature type="transmembrane region" description="Helical" evidence="10">
    <location>
        <begin position="176"/>
        <end position="194"/>
    </location>
</feature>
<dbReference type="GO" id="GO:0005886">
    <property type="term" value="C:plasma membrane"/>
    <property type="evidence" value="ECO:0007669"/>
    <property type="project" value="UniProtKB-SubCell"/>
</dbReference>
<evidence type="ECO:0000313" key="11">
    <source>
        <dbReference type="EMBL" id="GLZ75474.1"/>
    </source>
</evidence>
<evidence type="ECO:0000256" key="3">
    <source>
        <dbReference type="ARBA" id="ARBA00022448"/>
    </source>
</evidence>
<dbReference type="Pfam" id="PF00474">
    <property type="entry name" value="SSF"/>
    <property type="match status" value="1"/>
</dbReference>
<comment type="subcellular location">
    <subcellularLocation>
        <location evidence="1">Cell membrane</location>
        <topology evidence="1">Multi-pass membrane protein</topology>
    </subcellularLocation>
</comment>
<feature type="transmembrane region" description="Helical" evidence="10">
    <location>
        <begin position="415"/>
        <end position="434"/>
    </location>
</feature>
<evidence type="ECO:0000256" key="9">
    <source>
        <dbReference type="RuleBase" id="RU362091"/>
    </source>
</evidence>
<feature type="transmembrane region" description="Helical" evidence="10">
    <location>
        <begin position="365"/>
        <end position="394"/>
    </location>
</feature>
<evidence type="ECO:0000256" key="6">
    <source>
        <dbReference type="ARBA" id="ARBA00022847"/>
    </source>
</evidence>
<dbReference type="PROSITE" id="PS50283">
    <property type="entry name" value="NA_SOLUT_SYMP_3"/>
    <property type="match status" value="1"/>
</dbReference>
<name>A0A9W6SHD5_9ACTN</name>
<gene>
    <name evidence="11" type="ORF">Afil01_02810</name>
</gene>
<protein>
    <submittedName>
        <fullName evidence="11">Cation acetate symporter</fullName>
    </submittedName>
</protein>
<evidence type="ECO:0000256" key="2">
    <source>
        <dbReference type="ARBA" id="ARBA00006434"/>
    </source>
</evidence>
<feature type="transmembrane region" description="Helical" evidence="10">
    <location>
        <begin position="85"/>
        <end position="106"/>
    </location>
</feature>
<dbReference type="GO" id="GO:0015123">
    <property type="term" value="F:acetate transmembrane transporter activity"/>
    <property type="evidence" value="ECO:0007669"/>
    <property type="project" value="TreeGrafter"/>
</dbReference>
<accession>A0A9W6SHD5</accession>
<sequence>MNLLADGDTSTTRTWTIALFLVFVAATLAITVWAGRRTKGASDFYAGGRSFSGFQNGMAIGGDYMSAASFLGIAGMIALNGYDGFLYSIGFLVAWLVALLLVAELLRNSGKYTMADVLAFRMRQRPVRTAASVSTVTVSIFYLLAQMVGAGALVALLLGIKADHTFLGMDADTAKIATIVLVGALMITYVVIGGMKGTTYVQIIKAVLLLVGAALMTVLVLAWFKFNLSDLLHAATTKSGKGPAFLEPGLKYGKEVPGDAWQTMVNKLDLLSLGLALVLGTAGLPHILIRFYTVPNAKTARKSVLWAIGIIGVFYLMTLALGFGAAALVNRPEMFDPDKGAGNVAAPLLARVLGSHFFGGDLGGAILLAVIAAVAFATILAVVAGLTLASSSSLAHDLYANVFRRGKTSDKEEVVVARWAAVVIGIVAIVLAIFAQRLNVAFLVGLAFAVAASGNLPAILYSLFWKRFNTSGAVWAIYGGLGSAVLLLVFSPVVSGTENALFPGAHFNLFPLTNPGLVSIPLGFIFGWLGTLIGRDKADPEKYAELEVRSLTGIGAH</sequence>
<dbReference type="RefSeq" id="WP_285660711.1">
    <property type="nucleotide sequence ID" value="NZ_BSTX01000001.1"/>
</dbReference>
<dbReference type="Gene3D" id="1.20.1730.10">
    <property type="entry name" value="Sodium/glucose cotransporter"/>
    <property type="match status" value="1"/>
</dbReference>
<proteinExistence type="inferred from homology"/>
<evidence type="ECO:0000256" key="5">
    <source>
        <dbReference type="ARBA" id="ARBA00022692"/>
    </source>
</evidence>
<keyword evidence="6" id="KW-0769">Symport</keyword>
<keyword evidence="5 10" id="KW-0812">Transmembrane</keyword>